<dbReference type="EMBL" id="VSSQ01051480">
    <property type="protein sequence ID" value="MPN05581.1"/>
    <property type="molecule type" value="Genomic_DNA"/>
</dbReference>
<name>A0A645EU78_9ZZZZ</name>
<reference evidence="1" key="1">
    <citation type="submission" date="2019-08" db="EMBL/GenBank/DDBJ databases">
        <authorList>
            <person name="Kucharzyk K."/>
            <person name="Murdoch R.W."/>
            <person name="Higgins S."/>
            <person name="Loffler F."/>
        </authorList>
    </citation>
    <scope>NUCLEOTIDE SEQUENCE</scope>
</reference>
<protein>
    <submittedName>
        <fullName evidence="1">Uncharacterized protein</fullName>
    </submittedName>
</protein>
<dbReference type="AlphaFoldDB" id="A0A645EU78"/>
<accession>A0A645EU78</accession>
<gene>
    <name evidence="1" type="ORF">SDC9_152832</name>
</gene>
<evidence type="ECO:0000313" key="1">
    <source>
        <dbReference type="EMBL" id="MPN05581.1"/>
    </source>
</evidence>
<sequence length="84" mass="9505">MSAGEGITRRLRAGGFYNGKLGIQHPRAGNDEEQLEKRVDQIAKETHIQQKIAAFFIQTPENCHGDNHEERLFAKKCKKLEDGV</sequence>
<proteinExistence type="predicted"/>
<comment type="caution">
    <text evidence="1">The sequence shown here is derived from an EMBL/GenBank/DDBJ whole genome shotgun (WGS) entry which is preliminary data.</text>
</comment>
<organism evidence="1">
    <name type="scientific">bioreactor metagenome</name>
    <dbReference type="NCBI Taxonomy" id="1076179"/>
    <lineage>
        <taxon>unclassified sequences</taxon>
        <taxon>metagenomes</taxon>
        <taxon>ecological metagenomes</taxon>
    </lineage>
</organism>